<comment type="caution">
    <text evidence="2">The sequence shown here is derived from an EMBL/GenBank/DDBJ whole genome shotgun (WGS) entry which is preliminary data.</text>
</comment>
<keyword evidence="3" id="KW-1185">Reference proteome</keyword>
<feature type="region of interest" description="Disordered" evidence="1">
    <location>
        <begin position="21"/>
        <end position="57"/>
    </location>
</feature>
<organism evidence="2 3">
    <name type="scientific">Streptomyces graminearus</name>
    <dbReference type="NCBI Taxonomy" id="284030"/>
    <lineage>
        <taxon>Bacteria</taxon>
        <taxon>Bacillati</taxon>
        <taxon>Actinomycetota</taxon>
        <taxon>Actinomycetes</taxon>
        <taxon>Kitasatosporales</taxon>
        <taxon>Streptomycetaceae</taxon>
        <taxon>Streptomyces</taxon>
    </lineage>
</organism>
<evidence type="ECO:0000256" key="1">
    <source>
        <dbReference type="SAM" id="MobiDB-lite"/>
    </source>
</evidence>
<dbReference type="EMBL" id="BAAATL010000053">
    <property type="protein sequence ID" value="GAA2511964.1"/>
    <property type="molecule type" value="Genomic_DNA"/>
</dbReference>
<evidence type="ECO:0000313" key="3">
    <source>
        <dbReference type="Proteomes" id="UP001501721"/>
    </source>
</evidence>
<name>A0ABP6AAX4_9ACTN</name>
<evidence type="ECO:0000313" key="2">
    <source>
        <dbReference type="EMBL" id="GAA2511964.1"/>
    </source>
</evidence>
<dbReference type="Proteomes" id="UP001501721">
    <property type="component" value="Unassembled WGS sequence"/>
</dbReference>
<dbReference type="RefSeq" id="WP_346076786.1">
    <property type="nucleotide sequence ID" value="NZ_BAAATL010000053.1"/>
</dbReference>
<feature type="compositionally biased region" description="Basic and acidic residues" evidence="1">
    <location>
        <begin position="21"/>
        <end position="48"/>
    </location>
</feature>
<protein>
    <submittedName>
        <fullName evidence="2">Uncharacterized protein</fullName>
    </submittedName>
</protein>
<accession>A0ABP6AAX4</accession>
<proteinExistence type="predicted"/>
<sequence>MPIKAEPNRIKVIRVIKVDSNRIKAESDQGRIEPGRGESNRVGPDRLESPQITSGHR</sequence>
<reference evidence="3" key="1">
    <citation type="journal article" date="2019" name="Int. J. Syst. Evol. Microbiol.">
        <title>The Global Catalogue of Microorganisms (GCM) 10K type strain sequencing project: providing services to taxonomists for standard genome sequencing and annotation.</title>
        <authorList>
            <consortium name="The Broad Institute Genomics Platform"/>
            <consortium name="The Broad Institute Genome Sequencing Center for Infectious Disease"/>
            <person name="Wu L."/>
            <person name="Ma J."/>
        </authorList>
    </citation>
    <scope>NUCLEOTIDE SEQUENCE [LARGE SCALE GENOMIC DNA]</scope>
    <source>
        <strain evidence="3">JCM 6923</strain>
    </source>
</reference>
<gene>
    <name evidence="2" type="ORF">GCM10010422_75050</name>
</gene>